<feature type="chain" id="PRO_5025608295" evidence="1">
    <location>
        <begin position="17"/>
        <end position="204"/>
    </location>
</feature>
<dbReference type="AlphaFoldDB" id="A0A6B0V2N2"/>
<evidence type="ECO:0000313" key="2">
    <source>
        <dbReference type="EMBL" id="MXU96086.1"/>
    </source>
</evidence>
<organism evidence="2">
    <name type="scientific">Ixodes ricinus</name>
    <name type="common">Common tick</name>
    <name type="synonym">Acarus ricinus</name>
    <dbReference type="NCBI Taxonomy" id="34613"/>
    <lineage>
        <taxon>Eukaryota</taxon>
        <taxon>Metazoa</taxon>
        <taxon>Ecdysozoa</taxon>
        <taxon>Arthropoda</taxon>
        <taxon>Chelicerata</taxon>
        <taxon>Arachnida</taxon>
        <taxon>Acari</taxon>
        <taxon>Parasitiformes</taxon>
        <taxon>Ixodida</taxon>
        <taxon>Ixodoidea</taxon>
        <taxon>Ixodidae</taxon>
        <taxon>Ixodinae</taxon>
        <taxon>Ixodes</taxon>
    </lineage>
</organism>
<sequence length="204" mass="22744">MTLLLVLVLLAHPCSWLRGNRFLPDASTSHEPCCQVCRPSFRKLHKRCGCPERCFLPRLSHFSSLNTSVPCLWRLPREVAEVCLELDAGCAVIGRDGHLGGLAPPPFFVARPNAALYLALELRQLRHDGAKFLRVLGPHPGEAPQGVLVQLLPGRQRRPVSCGVQEQVHQHWHVQEHHVRLSFRGGGDEQGLERLKALEGHAEP</sequence>
<evidence type="ECO:0000256" key="1">
    <source>
        <dbReference type="SAM" id="SignalP"/>
    </source>
</evidence>
<accession>A0A6B0V2N2</accession>
<proteinExistence type="predicted"/>
<reference evidence="2" key="1">
    <citation type="submission" date="2019-12" db="EMBL/GenBank/DDBJ databases">
        <title>An insight into the sialome of adult female Ixodes ricinus ticks feeding for 6 days.</title>
        <authorList>
            <person name="Perner J."/>
            <person name="Ribeiro J.M.C."/>
        </authorList>
    </citation>
    <scope>NUCLEOTIDE SEQUENCE</scope>
    <source>
        <strain evidence="2">Semi-engorged</strain>
        <tissue evidence="2">Salivary glands</tissue>
    </source>
</reference>
<protein>
    <submittedName>
        <fullName evidence="2">Putative secreted protein</fullName>
    </submittedName>
</protein>
<dbReference type="EMBL" id="GIFC01014003">
    <property type="protein sequence ID" value="MXU96086.1"/>
    <property type="molecule type" value="Transcribed_RNA"/>
</dbReference>
<keyword evidence="1" id="KW-0732">Signal</keyword>
<name>A0A6B0V2N2_IXORI</name>
<feature type="signal peptide" evidence="1">
    <location>
        <begin position="1"/>
        <end position="16"/>
    </location>
</feature>